<dbReference type="EMBL" id="JBHSMI010000067">
    <property type="protein sequence ID" value="MFC5407353.1"/>
    <property type="molecule type" value="Genomic_DNA"/>
</dbReference>
<accession>A0ABW0I279</accession>
<dbReference type="RefSeq" id="WP_378139943.1">
    <property type="nucleotide sequence ID" value="NZ_JBHSMI010000067.1"/>
</dbReference>
<organism evidence="1 2">
    <name type="scientific">Cohnella soli</name>
    <dbReference type="NCBI Taxonomy" id="425005"/>
    <lineage>
        <taxon>Bacteria</taxon>
        <taxon>Bacillati</taxon>
        <taxon>Bacillota</taxon>
        <taxon>Bacilli</taxon>
        <taxon>Bacillales</taxon>
        <taxon>Paenibacillaceae</taxon>
        <taxon>Cohnella</taxon>
    </lineage>
</organism>
<keyword evidence="2" id="KW-1185">Reference proteome</keyword>
<reference evidence="2" key="1">
    <citation type="journal article" date="2019" name="Int. J. Syst. Evol. Microbiol.">
        <title>The Global Catalogue of Microorganisms (GCM) 10K type strain sequencing project: providing services to taxonomists for standard genome sequencing and annotation.</title>
        <authorList>
            <consortium name="The Broad Institute Genomics Platform"/>
            <consortium name="The Broad Institute Genome Sequencing Center for Infectious Disease"/>
            <person name="Wu L."/>
            <person name="Ma J."/>
        </authorList>
    </citation>
    <scope>NUCLEOTIDE SEQUENCE [LARGE SCALE GENOMIC DNA]</scope>
    <source>
        <strain evidence="2">CGMCC 1.18575</strain>
    </source>
</reference>
<evidence type="ECO:0000313" key="2">
    <source>
        <dbReference type="Proteomes" id="UP001596113"/>
    </source>
</evidence>
<protein>
    <submittedName>
        <fullName evidence="1">Uncharacterized protein</fullName>
    </submittedName>
</protein>
<evidence type="ECO:0000313" key="1">
    <source>
        <dbReference type="EMBL" id="MFC5407353.1"/>
    </source>
</evidence>
<comment type="caution">
    <text evidence="1">The sequence shown here is derived from an EMBL/GenBank/DDBJ whole genome shotgun (WGS) entry which is preliminary data.</text>
</comment>
<sequence>MWFAEKPSVFISTPSTFSEYREQRAIDRETYGQYKRMCEFYERGGEVAGDFKDRLFFEQEPYRHIQCSNIENLHSQVDYLISCHITYPLTGRWPPSLYLKKSLNLPDASAFSLTGRGGISPLLAMEIAYFSGKNALVVCMEQIYDRRESLRDDGLMKADAVSAFTFTFDRGEYRILACEQRRIRKSSNVKDDVQLIGNTARSIIDCFAQEQNVRQEDVLVLLPTFKHTYFPLLKPFFIHSWGREDSRYLGTADPFYTLIGVSGDKSLLRPYLVLIFVDAGHSLGVLFIKNKG</sequence>
<name>A0ABW0I279_9BACL</name>
<proteinExistence type="predicted"/>
<dbReference type="Proteomes" id="UP001596113">
    <property type="component" value="Unassembled WGS sequence"/>
</dbReference>
<gene>
    <name evidence="1" type="ORF">ACFPOF_31875</name>
</gene>